<dbReference type="Proteomes" id="UP000292082">
    <property type="component" value="Unassembled WGS sequence"/>
</dbReference>
<evidence type="ECO:0000313" key="2">
    <source>
        <dbReference type="Proteomes" id="UP000292082"/>
    </source>
</evidence>
<dbReference type="EMBL" id="ML145403">
    <property type="protein sequence ID" value="TBU51087.1"/>
    <property type="molecule type" value="Genomic_DNA"/>
</dbReference>
<reference evidence="1 2" key="1">
    <citation type="submission" date="2019-01" db="EMBL/GenBank/DDBJ databases">
        <title>Draft genome sequences of three monokaryotic isolates of the white-rot basidiomycete fungus Dichomitus squalens.</title>
        <authorList>
            <consortium name="DOE Joint Genome Institute"/>
            <person name="Lopez S.C."/>
            <person name="Andreopoulos B."/>
            <person name="Pangilinan J."/>
            <person name="Lipzen A."/>
            <person name="Riley R."/>
            <person name="Ahrendt S."/>
            <person name="Ng V."/>
            <person name="Barry K."/>
            <person name="Daum C."/>
            <person name="Grigoriev I.V."/>
            <person name="Hilden K.S."/>
            <person name="Makela M.R."/>
            <person name="de Vries R.P."/>
        </authorList>
    </citation>
    <scope>NUCLEOTIDE SEQUENCE [LARGE SCALE GENOMIC DNA]</scope>
    <source>
        <strain evidence="1 2">CBS 464.89</strain>
    </source>
</reference>
<keyword evidence="2" id="KW-1185">Reference proteome</keyword>
<dbReference type="AlphaFoldDB" id="A0A4Q9PCX7"/>
<name>A0A4Q9PCX7_9APHY</name>
<sequence>MRSPALPWEVIEMAINHCSGDTATLRALALTCSQLRPCSTTVLFKHVDTQSHDQLSLFYHAVQARPHLQLVVRSLSFPLEIFSPFSLHLLSILPRLHHVAFTGRSLSSVRYIALKQSTPISGMQFAISLRSLMIRNATLHSQTDFLDFLMNFPNMENLTCEYLSFHVLLSASGGPILNVRKTISWSDEFSKLSFHPLSEKWVLPDDVKCESCSSTMPPELYADWSSGQTRA</sequence>
<evidence type="ECO:0000313" key="1">
    <source>
        <dbReference type="EMBL" id="TBU51087.1"/>
    </source>
</evidence>
<accession>A0A4Q9PCX7</accession>
<organism evidence="1 2">
    <name type="scientific">Dichomitus squalens</name>
    <dbReference type="NCBI Taxonomy" id="114155"/>
    <lineage>
        <taxon>Eukaryota</taxon>
        <taxon>Fungi</taxon>
        <taxon>Dikarya</taxon>
        <taxon>Basidiomycota</taxon>
        <taxon>Agaricomycotina</taxon>
        <taxon>Agaricomycetes</taxon>
        <taxon>Polyporales</taxon>
        <taxon>Polyporaceae</taxon>
        <taxon>Dichomitus</taxon>
    </lineage>
</organism>
<proteinExistence type="predicted"/>
<protein>
    <recommendedName>
        <fullName evidence="3">F-box domain-containing protein</fullName>
    </recommendedName>
</protein>
<gene>
    <name evidence="1" type="ORF">BD310DRAFT_835366</name>
</gene>
<evidence type="ECO:0008006" key="3">
    <source>
        <dbReference type="Google" id="ProtNLM"/>
    </source>
</evidence>